<dbReference type="InterPro" id="IPR017853">
    <property type="entry name" value="GH"/>
</dbReference>
<dbReference type="SUPFAM" id="SSF49265">
    <property type="entry name" value="Fibronectin type III"/>
    <property type="match status" value="1"/>
</dbReference>
<feature type="domain" description="Fibronectin type-III" evidence="2">
    <location>
        <begin position="414"/>
        <end position="515"/>
    </location>
</feature>
<dbReference type="InterPro" id="IPR003790">
    <property type="entry name" value="GHL10"/>
</dbReference>
<evidence type="ECO:0000256" key="1">
    <source>
        <dbReference type="ARBA" id="ARBA00022729"/>
    </source>
</evidence>
<dbReference type="Gene3D" id="3.20.20.80">
    <property type="entry name" value="Glycosidases"/>
    <property type="match status" value="1"/>
</dbReference>
<keyword evidence="1" id="KW-0732">Signal</keyword>
<dbReference type="PROSITE" id="PS50853">
    <property type="entry name" value="FN3"/>
    <property type="match status" value="1"/>
</dbReference>
<comment type="caution">
    <text evidence="3">The sequence shown here is derived from an EMBL/GenBank/DDBJ whole genome shotgun (WGS) entry which is preliminary data.</text>
</comment>
<reference evidence="3" key="1">
    <citation type="submission" date="2023-06" db="EMBL/GenBank/DDBJ databases">
        <title>Genomic of Parafulvivirga corallium.</title>
        <authorList>
            <person name="Wang G."/>
        </authorList>
    </citation>
    <scope>NUCLEOTIDE SEQUENCE</scope>
    <source>
        <strain evidence="3">BMA10</strain>
    </source>
</reference>
<accession>A0ABT8KLN3</accession>
<protein>
    <submittedName>
        <fullName evidence="3">Family 10 glycosylhydrolase</fullName>
    </submittedName>
</protein>
<dbReference type="InterPro" id="IPR003961">
    <property type="entry name" value="FN3_dom"/>
</dbReference>
<dbReference type="InterPro" id="IPR052177">
    <property type="entry name" value="Divisome_Glycosyl_Hydrolase"/>
</dbReference>
<evidence type="ECO:0000259" key="2">
    <source>
        <dbReference type="PROSITE" id="PS50853"/>
    </source>
</evidence>
<gene>
    <name evidence="3" type="ORF">QQ008_08220</name>
</gene>
<dbReference type="Proteomes" id="UP001172082">
    <property type="component" value="Unassembled WGS sequence"/>
</dbReference>
<proteinExistence type="predicted"/>
<dbReference type="InterPro" id="IPR036116">
    <property type="entry name" value="FN3_sf"/>
</dbReference>
<dbReference type="PANTHER" id="PTHR43405:SF1">
    <property type="entry name" value="GLYCOSYL HYDROLASE DIGH"/>
    <property type="match status" value="1"/>
</dbReference>
<organism evidence="3 4">
    <name type="scientific">Splendidivirga corallicola</name>
    <dbReference type="NCBI Taxonomy" id="3051826"/>
    <lineage>
        <taxon>Bacteria</taxon>
        <taxon>Pseudomonadati</taxon>
        <taxon>Bacteroidota</taxon>
        <taxon>Cytophagia</taxon>
        <taxon>Cytophagales</taxon>
        <taxon>Splendidivirgaceae</taxon>
        <taxon>Splendidivirga</taxon>
    </lineage>
</organism>
<dbReference type="SUPFAM" id="SSF51445">
    <property type="entry name" value="(Trans)glycosidases"/>
    <property type="match status" value="1"/>
</dbReference>
<dbReference type="PANTHER" id="PTHR43405">
    <property type="entry name" value="GLYCOSYL HYDROLASE DIGH"/>
    <property type="match status" value="1"/>
</dbReference>
<keyword evidence="4" id="KW-1185">Reference proteome</keyword>
<name>A0ABT8KLN3_9BACT</name>
<evidence type="ECO:0000313" key="3">
    <source>
        <dbReference type="EMBL" id="MDN5201343.1"/>
    </source>
</evidence>
<dbReference type="InterPro" id="IPR013783">
    <property type="entry name" value="Ig-like_fold"/>
</dbReference>
<dbReference type="Gene3D" id="2.60.40.10">
    <property type="entry name" value="Immunoglobulins"/>
    <property type="match status" value="1"/>
</dbReference>
<dbReference type="PROSITE" id="PS51257">
    <property type="entry name" value="PROKAR_LIPOPROTEIN"/>
    <property type="match status" value="1"/>
</dbReference>
<evidence type="ECO:0000313" key="4">
    <source>
        <dbReference type="Proteomes" id="UP001172082"/>
    </source>
</evidence>
<sequence length="515" mass="60177">MAFRLNLDLRIIIFLLIFSNLLFSCSETIYPKREMRAVWIATVKNIDWPSRPGLSSEEQKNEFRKIISFHQLNGINAAIVQIRPAADAFYQSRLEPWSEWLTDQQGKAPDPYYDPLTFMIEECHDKGMEFHAWFNPYRAIVDIESNVTDSLHITNSLSEWFLTYGKNAYFDPGIPEVREYVTNIVADVVTRYDIDAVHFDDYFYPYKIYGEAFPDSASYKRYNPRQLDLDDWRRSNVDEIIVMLNNRIKSIKPHVKFGISPFGVWRNQDKDPNGSATQAGVTNYDDLYADVTKWLKNGWIDYVVPQLYWNIGFEKADYAVLIDWWEKNSYGKHLYIGHGAYKIDDSSNVEAWRDPKQLPSQLRLNKQYEHVKGSAYFSSKVLLNNPLGITDTLRNTFYRHPALIPQMPWIDSESPNPPKHLEVVPEESGVLLKWKPSGKDEHYYLIYRFEGKGKKAQDINNPANILSSVRAPINFYLDETAKKNKQYTYIVTAVDRLHNESKRSEVNSIKNKIRR</sequence>
<dbReference type="EMBL" id="JAUJEA010000002">
    <property type="protein sequence ID" value="MDN5201343.1"/>
    <property type="molecule type" value="Genomic_DNA"/>
</dbReference>
<dbReference type="RefSeq" id="WP_346751369.1">
    <property type="nucleotide sequence ID" value="NZ_JAUJEA010000002.1"/>
</dbReference>
<dbReference type="Pfam" id="PF02638">
    <property type="entry name" value="GHL10"/>
    <property type="match status" value="1"/>
</dbReference>